<feature type="coiled-coil region" evidence="6">
    <location>
        <begin position="120"/>
        <end position="147"/>
    </location>
</feature>
<proteinExistence type="predicted"/>
<organism evidence="11 12">
    <name type="scientific">Vitis rotundifolia</name>
    <name type="common">Muscadine grape</name>
    <dbReference type="NCBI Taxonomy" id="103349"/>
    <lineage>
        <taxon>Eukaryota</taxon>
        <taxon>Viridiplantae</taxon>
        <taxon>Streptophyta</taxon>
        <taxon>Embryophyta</taxon>
        <taxon>Tracheophyta</taxon>
        <taxon>Spermatophyta</taxon>
        <taxon>Magnoliopsida</taxon>
        <taxon>eudicotyledons</taxon>
        <taxon>Gunneridae</taxon>
        <taxon>Pentapetalae</taxon>
        <taxon>rosids</taxon>
        <taxon>Vitales</taxon>
        <taxon>Vitaceae</taxon>
        <taxon>Viteae</taxon>
        <taxon>Vitis</taxon>
    </lineage>
</organism>
<dbReference type="GO" id="GO:0051707">
    <property type="term" value="P:response to other organism"/>
    <property type="evidence" value="ECO:0007669"/>
    <property type="project" value="UniProtKB-ARBA"/>
</dbReference>
<name>A0AA39DYB4_VITRO</name>
<dbReference type="Gene3D" id="1.10.10.10">
    <property type="entry name" value="Winged helix-like DNA-binding domain superfamily/Winged helix DNA-binding domain"/>
    <property type="match status" value="1"/>
</dbReference>
<dbReference type="SUPFAM" id="SSF52540">
    <property type="entry name" value="P-loop containing nucleoside triphosphate hydrolases"/>
    <property type="match status" value="1"/>
</dbReference>
<evidence type="ECO:0000256" key="6">
    <source>
        <dbReference type="SAM" id="Coils"/>
    </source>
</evidence>
<dbReference type="Gene3D" id="3.80.10.10">
    <property type="entry name" value="Ribonuclease Inhibitor"/>
    <property type="match status" value="3"/>
</dbReference>
<evidence type="ECO:0000259" key="8">
    <source>
        <dbReference type="Pfam" id="PF18052"/>
    </source>
</evidence>
<dbReference type="Pfam" id="PF23559">
    <property type="entry name" value="WHD_DRP"/>
    <property type="match status" value="1"/>
</dbReference>
<protein>
    <recommendedName>
        <fullName evidence="13">Disease resistance RPP13-like protein 1</fullName>
    </recommendedName>
</protein>
<dbReference type="PANTHER" id="PTHR36766">
    <property type="entry name" value="PLANT BROAD-SPECTRUM MILDEW RESISTANCE PROTEIN RPW8"/>
    <property type="match status" value="1"/>
</dbReference>
<evidence type="ECO:0000256" key="3">
    <source>
        <dbReference type="ARBA" id="ARBA00022741"/>
    </source>
</evidence>
<dbReference type="InterPro" id="IPR042197">
    <property type="entry name" value="Apaf_helical"/>
</dbReference>
<dbReference type="InterPro" id="IPR002182">
    <property type="entry name" value="NB-ARC"/>
</dbReference>
<evidence type="ECO:0000313" key="11">
    <source>
        <dbReference type="EMBL" id="KAJ9701363.1"/>
    </source>
</evidence>
<evidence type="ECO:0000259" key="9">
    <source>
        <dbReference type="Pfam" id="PF23559"/>
    </source>
</evidence>
<dbReference type="SUPFAM" id="SSF52058">
    <property type="entry name" value="L domain-like"/>
    <property type="match status" value="3"/>
</dbReference>
<evidence type="ECO:0000256" key="2">
    <source>
        <dbReference type="ARBA" id="ARBA00022737"/>
    </source>
</evidence>
<dbReference type="PRINTS" id="PR00364">
    <property type="entry name" value="DISEASERSIST"/>
</dbReference>
<dbReference type="PANTHER" id="PTHR36766:SF40">
    <property type="entry name" value="DISEASE RESISTANCE PROTEIN RGA3"/>
    <property type="match status" value="1"/>
</dbReference>
<dbReference type="Gene3D" id="1.20.5.4130">
    <property type="match status" value="1"/>
</dbReference>
<keyword evidence="6" id="KW-0175">Coiled coil</keyword>
<keyword evidence="5" id="KW-0067">ATP-binding</keyword>
<evidence type="ECO:0008006" key="13">
    <source>
        <dbReference type="Google" id="ProtNLM"/>
    </source>
</evidence>
<dbReference type="Gene3D" id="3.40.50.300">
    <property type="entry name" value="P-loop containing nucleotide triphosphate hydrolases"/>
    <property type="match status" value="1"/>
</dbReference>
<dbReference type="GO" id="GO:0043531">
    <property type="term" value="F:ADP binding"/>
    <property type="evidence" value="ECO:0007669"/>
    <property type="project" value="InterPro"/>
</dbReference>
<keyword evidence="2" id="KW-0677">Repeat</keyword>
<dbReference type="Pfam" id="PF25019">
    <property type="entry name" value="LRR_R13L1-DRL21"/>
    <property type="match status" value="1"/>
</dbReference>
<feature type="domain" description="R13L1/DRL21-like LRR repeat region" evidence="10">
    <location>
        <begin position="698"/>
        <end position="811"/>
    </location>
</feature>
<keyword evidence="1" id="KW-0433">Leucine-rich repeat</keyword>
<accession>A0AA39DYB4</accession>
<dbReference type="GO" id="GO:0006952">
    <property type="term" value="P:defense response"/>
    <property type="evidence" value="ECO:0007669"/>
    <property type="project" value="UniProtKB-KW"/>
</dbReference>
<dbReference type="InterPro" id="IPR058922">
    <property type="entry name" value="WHD_DRP"/>
</dbReference>
<dbReference type="Proteomes" id="UP001168098">
    <property type="component" value="Unassembled WGS sequence"/>
</dbReference>
<sequence>MADALLSASLQVLFDRLASPELINFIRGLKLSHELLNKLKRKLLVVHKVLNDAEMKQFSDPLVKEWLVQVKDAVYHAEDLLDEIATEALQCEIEAADSQPGGIYQVWNKFSTRVKAPFANQSMESRVKEMIAKLEDIAEEKEKLGLKEGDGEKLSPRLPSSSLVDESFVYGRDEIKEEMVKWLLSDKENATANNVIDVMSIVGMGGSGKTTLAQLLYNHDRVKEHFHLKAWVCVSTEFLLIGVTKSILEAIRCRPTSDHSLDLLQRQLKDNLGNKKFLLVLDDVWDVGSLNWESWDRLRTLLHAAAQGSKIVVTSRSETVAKVMRAIHTHQLGTLSPEDSWSLFTKLAFPNGDSCAYPQLEPIGREIVKECQGLPLAVKALGSLLYSKPERRGWEDILNSKTWHSQTDHEILPSLRLSYQHLSLPVKRCFAYCSIFPKDYAFHKEKLILLWMAEGLLHSGQSNRRMEEVGDSYFNELLAKSFFQKSIRGEESCFVMHDLIHDLAQHISQEFCIRLEDYKVQKISDKARHFLYFKSDHGCAVVFETFKPVGEVKHLRTVLAVKRLMPFPFNILSTRVLQNILPKFKSLHVLSLCEYCIIDVPDSIHNLKQLRYLDLSTTMIERLPESICCLCNLQTMMLSKCSCLLELPSKMGKLINLCYLDISGSNSLKEMPNDIDQLKSWQKLPNFNVGQEIGFRFGELWKLSEIRGRLKISKMENVVGDKKYLDELSLNWSRGISHDAIQDDILNRLTPHQNLKKLSIGGYPGLTFPDWLGDGSFSNLVSLRLSYCQNCSKLPPLGQLPCLESLEISSMKGVVGVGGEFYGNASSSFQPSFPSLQTLSIQNMWNWEKWLCCRGRHGEFPRLHKLSIWRCPKLTGELAMHLPSLQELNLGYCPQLLVPTLNVPATHKLQLKRQTYVSQLKQLPVVPHYLYIRKCDSVESLLEEEILQINMYSLKICGFSFSRSPSKVGLPTTLRSLSISHCTKVDLLLPELFRCPHPVLEKLSINGGTCDSLSLSFSILDIFPRLTDFEINGLKGLEELCISISEGDPASLRNLKISRCPNLVYIQLHAFDSMCHEIRNCSNLKLLAHTHSSLQKLRLGDCPELLLHREGLPSNLRELEIWHCNQLTSQLDLDLQRLTSLTHFTIFGRCEGVELFPKECLLPSSLTFLSIWLLRNLKSLDNKGLQQLTSLLQLHIHNCPELQSLTEAGLHHLTTLEGLRIDDCPKLQYLTKERLPDSLSFLYVRKCPSLEQRLQFEKGQEWRYISHIPKIVIDDAITDDNCSAAASGRGSGICGFNSYCITGKSLIMNFGLDGLLTRRNFKESCKEDCFCAVAIYIDNVLAEDLSEVQETSFSLCFQFYSIQLSFNSHSTYVNSLPLSFSILDVSPSLTNFTINGLKGLEKLCISISEGDPTSLHKLEINGCSDLVYIQLPALESMSHLIHNCSKLRLLAHTHSSLQKLNLGDCRELLFHREGLPSNLRELQICRCNQLTSQVDWDLQRLTSLTHFTIFGGCEDVELFPKECLLPSSLTYLYIYGLPNLKSLDNKGLQHLVSLKKLTNPGLPKSPILDRICSSTPYLSQRITIYSCPRLQSLTEAGLHHLTTLETLDLYPSSS</sequence>
<gene>
    <name evidence="11" type="ORF">PVL29_006631</name>
</gene>
<dbReference type="EMBL" id="JARBHA010000005">
    <property type="protein sequence ID" value="KAJ9701363.1"/>
    <property type="molecule type" value="Genomic_DNA"/>
</dbReference>
<feature type="domain" description="NB-ARC" evidence="7">
    <location>
        <begin position="177"/>
        <end position="351"/>
    </location>
</feature>
<dbReference type="Pfam" id="PF18052">
    <property type="entry name" value="Rx_N"/>
    <property type="match status" value="1"/>
</dbReference>
<dbReference type="InterPro" id="IPR041118">
    <property type="entry name" value="Rx_N"/>
</dbReference>
<evidence type="ECO:0000256" key="5">
    <source>
        <dbReference type="ARBA" id="ARBA00022840"/>
    </source>
</evidence>
<evidence type="ECO:0000259" key="10">
    <source>
        <dbReference type="Pfam" id="PF25019"/>
    </source>
</evidence>
<dbReference type="InterPro" id="IPR056789">
    <property type="entry name" value="LRR_R13L1-DRL21"/>
</dbReference>
<dbReference type="InterPro" id="IPR027417">
    <property type="entry name" value="P-loop_NTPase"/>
</dbReference>
<dbReference type="Pfam" id="PF00931">
    <property type="entry name" value="NB-ARC"/>
    <property type="match status" value="1"/>
</dbReference>
<comment type="caution">
    <text evidence="11">The sequence shown here is derived from an EMBL/GenBank/DDBJ whole genome shotgun (WGS) entry which is preliminary data.</text>
</comment>
<feature type="domain" description="Disease resistance protein winged helix" evidence="9">
    <location>
        <begin position="435"/>
        <end position="504"/>
    </location>
</feature>
<dbReference type="GO" id="GO:0005524">
    <property type="term" value="F:ATP binding"/>
    <property type="evidence" value="ECO:0007669"/>
    <property type="project" value="UniProtKB-KW"/>
</dbReference>
<dbReference type="FunFam" id="3.40.50.300:FF:001091">
    <property type="entry name" value="Probable disease resistance protein At1g61300"/>
    <property type="match status" value="1"/>
</dbReference>
<keyword evidence="3" id="KW-0547">Nucleotide-binding</keyword>
<evidence type="ECO:0000259" key="7">
    <source>
        <dbReference type="Pfam" id="PF00931"/>
    </source>
</evidence>
<dbReference type="InterPro" id="IPR036388">
    <property type="entry name" value="WH-like_DNA-bd_sf"/>
</dbReference>
<keyword evidence="12" id="KW-1185">Reference proteome</keyword>
<reference evidence="11 12" key="1">
    <citation type="journal article" date="2023" name="BMC Biotechnol.">
        <title>Vitis rotundifolia cv Carlos genome sequencing.</title>
        <authorList>
            <person name="Huff M."/>
            <person name="Hulse-Kemp A."/>
            <person name="Scheffler B."/>
            <person name="Youngblood R."/>
            <person name="Simpson S."/>
            <person name="Babiker E."/>
            <person name="Staton M."/>
        </authorList>
    </citation>
    <scope>NUCLEOTIDE SEQUENCE [LARGE SCALE GENOMIC DNA]</scope>
    <source>
        <tissue evidence="11">Leaf</tissue>
    </source>
</reference>
<dbReference type="InterPro" id="IPR032675">
    <property type="entry name" value="LRR_dom_sf"/>
</dbReference>
<dbReference type="FunFam" id="1.10.10.10:FF:000322">
    <property type="entry name" value="Probable disease resistance protein At1g63360"/>
    <property type="match status" value="1"/>
</dbReference>
<evidence type="ECO:0000256" key="1">
    <source>
        <dbReference type="ARBA" id="ARBA00022614"/>
    </source>
</evidence>
<feature type="domain" description="Disease resistance N-terminal" evidence="8">
    <location>
        <begin position="6"/>
        <end position="96"/>
    </location>
</feature>
<dbReference type="Gene3D" id="1.10.8.430">
    <property type="entry name" value="Helical domain of apoptotic protease-activating factors"/>
    <property type="match status" value="1"/>
</dbReference>
<evidence type="ECO:0000313" key="12">
    <source>
        <dbReference type="Proteomes" id="UP001168098"/>
    </source>
</evidence>
<evidence type="ECO:0000256" key="4">
    <source>
        <dbReference type="ARBA" id="ARBA00022821"/>
    </source>
</evidence>
<keyword evidence="4" id="KW-0611">Plant defense</keyword>